<dbReference type="Proteomes" id="UP001633002">
    <property type="component" value="Unassembled WGS sequence"/>
</dbReference>
<organism evidence="1 2">
    <name type="scientific">Riccia sorocarpa</name>
    <dbReference type="NCBI Taxonomy" id="122646"/>
    <lineage>
        <taxon>Eukaryota</taxon>
        <taxon>Viridiplantae</taxon>
        <taxon>Streptophyta</taxon>
        <taxon>Embryophyta</taxon>
        <taxon>Marchantiophyta</taxon>
        <taxon>Marchantiopsida</taxon>
        <taxon>Marchantiidae</taxon>
        <taxon>Marchantiales</taxon>
        <taxon>Ricciaceae</taxon>
        <taxon>Riccia</taxon>
    </lineage>
</organism>
<gene>
    <name evidence="1" type="ORF">R1sor_006392</name>
</gene>
<protein>
    <recommendedName>
        <fullName evidence="3">Agenet domain-containing protein</fullName>
    </recommendedName>
</protein>
<dbReference type="EMBL" id="JBJQOH010000003">
    <property type="protein sequence ID" value="KAL3692741.1"/>
    <property type="molecule type" value="Genomic_DNA"/>
</dbReference>
<evidence type="ECO:0000313" key="1">
    <source>
        <dbReference type="EMBL" id="KAL3692741.1"/>
    </source>
</evidence>
<accession>A0ABD3HRJ1</accession>
<evidence type="ECO:0000313" key="2">
    <source>
        <dbReference type="Proteomes" id="UP001633002"/>
    </source>
</evidence>
<reference evidence="1 2" key="1">
    <citation type="submission" date="2024-09" db="EMBL/GenBank/DDBJ databases">
        <title>Chromosome-scale assembly of Riccia sorocarpa.</title>
        <authorList>
            <person name="Paukszto L."/>
        </authorList>
    </citation>
    <scope>NUCLEOTIDE SEQUENCE [LARGE SCALE GENOMIC DNA]</scope>
    <source>
        <strain evidence="1">LP-2024</strain>
        <tissue evidence="1">Aerial parts of the thallus</tissue>
    </source>
</reference>
<name>A0ABD3HRJ1_9MARC</name>
<dbReference type="PANTHER" id="PTHR36805:SF7">
    <property type="entry name" value="AGENET DOMAIN-CONTAINING PROTEIN"/>
    <property type="match status" value="1"/>
</dbReference>
<dbReference type="PANTHER" id="PTHR36805">
    <property type="entry name" value="AGENET DOMAIN-CONTAINING PROTEIN"/>
    <property type="match status" value="1"/>
</dbReference>
<dbReference type="AlphaFoldDB" id="A0ABD3HRJ1"/>
<comment type="caution">
    <text evidence="1">The sequence shown here is derived from an EMBL/GenBank/DDBJ whole genome shotgun (WGS) entry which is preliminary data.</text>
</comment>
<sequence>MKTKEIGYRGAWFRIEIKGIRQDTNGRVYCSLIYKDFPDESDAEVLALDIDRVTGNYKLIIRPSPPPAVKESSYDPSKELNKLHVVVRDHWNPGDLFDWWYSDCWWSAEVISVLEDGKFKV</sequence>
<keyword evidence="2" id="KW-1185">Reference proteome</keyword>
<evidence type="ECO:0008006" key="3">
    <source>
        <dbReference type="Google" id="ProtNLM"/>
    </source>
</evidence>
<proteinExistence type="predicted"/>